<feature type="coiled-coil region" evidence="1">
    <location>
        <begin position="166"/>
        <end position="216"/>
    </location>
</feature>
<keyword evidence="1" id="KW-0175">Coiled coil</keyword>
<dbReference type="PROSITE" id="PS51257">
    <property type="entry name" value="PROKAR_LIPOPROTEIN"/>
    <property type="match status" value="1"/>
</dbReference>
<evidence type="ECO:0000256" key="3">
    <source>
        <dbReference type="SAM" id="SignalP"/>
    </source>
</evidence>
<dbReference type="EMBL" id="JAIEZQ010000002">
    <property type="protein sequence ID" value="MBY9076130.1"/>
    <property type="molecule type" value="Genomic_DNA"/>
</dbReference>
<evidence type="ECO:0000259" key="4">
    <source>
        <dbReference type="Pfam" id="PF14257"/>
    </source>
</evidence>
<comment type="caution">
    <text evidence="5">The sequence shown here is derived from an EMBL/GenBank/DDBJ whole genome shotgun (WGS) entry which is preliminary data.</text>
</comment>
<feature type="signal peptide" evidence="3">
    <location>
        <begin position="1"/>
        <end position="32"/>
    </location>
</feature>
<evidence type="ECO:0000313" key="5">
    <source>
        <dbReference type="EMBL" id="MBY9076130.1"/>
    </source>
</evidence>
<dbReference type="Proteomes" id="UP000754710">
    <property type="component" value="Unassembled WGS sequence"/>
</dbReference>
<dbReference type="RefSeq" id="WP_221025813.1">
    <property type="nucleotide sequence ID" value="NZ_JAIEZQ010000002.1"/>
</dbReference>
<name>A0ABS7RM64_9ACTN</name>
<keyword evidence="6" id="KW-1185">Reference proteome</keyword>
<gene>
    <name evidence="5" type="ORF">K1X13_14940</name>
</gene>
<keyword evidence="2" id="KW-0472">Membrane</keyword>
<keyword evidence="3" id="KW-0732">Signal</keyword>
<evidence type="ECO:0000256" key="2">
    <source>
        <dbReference type="SAM" id="Phobius"/>
    </source>
</evidence>
<dbReference type="Pfam" id="PF14257">
    <property type="entry name" value="DUF4349"/>
    <property type="match status" value="1"/>
</dbReference>
<keyword evidence="2" id="KW-1133">Transmembrane helix</keyword>
<protein>
    <submittedName>
        <fullName evidence="5">DUF4349 domain-containing protein</fullName>
    </submittedName>
</protein>
<feature type="chain" id="PRO_5047016774" evidence="3">
    <location>
        <begin position="33"/>
        <end position="317"/>
    </location>
</feature>
<proteinExistence type="predicted"/>
<feature type="domain" description="DUF4349" evidence="4">
    <location>
        <begin position="79"/>
        <end position="291"/>
    </location>
</feature>
<organism evidence="5 6">
    <name type="scientific">Nocardioides jiangsuensis</name>
    <dbReference type="NCBI Taxonomy" id="2866161"/>
    <lineage>
        <taxon>Bacteria</taxon>
        <taxon>Bacillati</taxon>
        <taxon>Actinomycetota</taxon>
        <taxon>Actinomycetes</taxon>
        <taxon>Propionibacteriales</taxon>
        <taxon>Nocardioidaceae</taxon>
        <taxon>Nocardioides</taxon>
    </lineage>
</organism>
<accession>A0ABS7RM64</accession>
<keyword evidence="2" id="KW-0812">Transmembrane</keyword>
<evidence type="ECO:0000256" key="1">
    <source>
        <dbReference type="SAM" id="Coils"/>
    </source>
</evidence>
<sequence length="317" mass="33427">MRPTRHGSTTRRLRAAAAVLLLGALVAGCSGGSESMSADSGGAVAQDGVVGLGRESMGTGAGGSDSARTPAARTVAQTRAVIRTGRVSVVSPDLDELRGQVDDLLLTVGGTIDNEQTSHDRKGEVERSVLVLRVPVDEFAAVMTALEDLGTMRFSDSTSKDVTTEVIDVEERVQTLQNSLDRLQRFQRAATNIDDLIAFEDQITEREQELSSLQAQQAYLADKTSMATISLTLTLPEKVVAPPGPLDDAGFLAGLRNGWEALEDAVVVSLTVVGAVLPFAVVLALVGVPVWLLVRSTARRRTTTAVPAGPAEPADRD</sequence>
<evidence type="ECO:0000313" key="6">
    <source>
        <dbReference type="Proteomes" id="UP000754710"/>
    </source>
</evidence>
<feature type="transmembrane region" description="Helical" evidence="2">
    <location>
        <begin position="266"/>
        <end position="294"/>
    </location>
</feature>
<dbReference type="InterPro" id="IPR025645">
    <property type="entry name" value="DUF4349"/>
</dbReference>
<reference evidence="5 6" key="1">
    <citation type="submission" date="2021-08" db="EMBL/GenBank/DDBJ databases">
        <title>Nocardioides bacterium WL0053 sp. nov., isolated from the sediment.</title>
        <authorList>
            <person name="Wang L."/>
            <person name="Zhang D."/>
            <person name="Zhang A."/>
        </authorList>
    </citation>
    <scope>NUCLEOTIDE SEQUENCE [LARGE SCALE GENOMIC DNA]</scope>
    <source>
        <strain evidence="5 6">WL0053</strain>
    </source>
</reference>